<gene>
    <name evidence="2" type="ORF">A4U43_C01F31520</name>
</gene>
<feature type="compositionally biased region" description="Polar residues" evidence="1">
    <location>
        <begin position="30"/>
        <end position="46"/>
    </location>
</feature>
<dbReference type="AlphaFoldDB" id="A0A5P1FUJ7"/>
<dbReference type="EMBL" id="CM007381">
    <property type="protein sequence ID" value="ONK81654.1"/>
    <property type="molecule type" value="Genomic_DNA"/>
</dbReference>
<accession>A0A5P1FUJ7</accession>
<dbReference type="Gramene" id="ONK81654">
    <property type="protein sequence ID" value="ONK81654"/>
    <property type="gene ID" value="A4U43_C01F31520"/>
</dbReference>
<evidence type="ECO:0008006" key="4">
    <source>
        <dbReference type="Google" id="ProtNLM"/>
    </source>
</evidence>
<evidence type="ECO:0000256" key="1">
    <source>
        <dbReference type="SAM" id="MobiDB-lite"/>
    </source>
</evidence>
<dbReference type="InterPro" id="IPR036291">
    <property type="entry name" value="NAD(P)-bd_dom_sf"/>
</dbReference>
<evidence type="ECO:0000313" key="3">
    <source>
        <dbReference type="Proteomes" id="UP000243459"/>
    </source>
</evidence>
<proteinExistence type="predicted"/>
<feature type="region of interest" description="Disordered" evidence="1">
    <location>
        <begin position="26"/>
        <end position="48"/>
    </location>
</feature>
<name>A0A5P1FUJ7_ASPOF</name>
<dbReference type="SUPFAM" id="SSF51735">
    <property type="entry name" value="NAD(P)-binding Rossmann-fold domains"/>
    <property type="match status" value="1"/>
</dbReference>
<sequence length="101" mass="10709">MAIRAAMASALLSTLPLSPRSIIIPKSSAQMNSSTTISQETQTPTPDQKKARIFVAGSSGRTGKKIVEQLLSKGYAVRAGAIDLDKARSNLPKDPNVDFVP</sequence>
<protein>
    <recommendedName>
        <fullName evidence="4">NAD(P)-binding domain-containing protein</fullName>
    </recommendedName>
</protein>
<keyword evidence="3" id="KW-1185">Reference proteome</keyword>
<dbReference type="Proteomes" id="UP000243459">
    <property type="component" value="Chromosome 1"/>
</dbReference>
<reference evidence="3" key="1">
    <citation type="journal article" date="2017" name="Nat. Commun.">
        <title>The asparagus genome sheds light on the origin and evolution of a young Y chromosome.</title>
        <authorList>
            <person name="Harkess A."/>
            <person name="Zhou J."/>
            <person name="Xu C."/>
            <person name="Bowers J.E."/>
            <person name="Van der Hulst R."/>
            <person name="Ayyampalayam S."/>
            <person name="Mercati F."/>
            <person name="Riccardi P."/>
            <person name="McKain M.R."/>
            <person name="Kakrana A."/>
            <person name="Tang H."/>
            <person name="Ray J."/>
            <person name="Groenendijk J."/>
            <person name="Arikit S."/>
            <person name="Mathioni S.M."/>
            <person name="Nakano M."/>
            <person name="Shan H."/>
            <person name="Telgmann-Rauber A."/>
            <person name="Kanno A."/>
            <person name="Yue Z."/>
            <person name="Chen H."/>
            <person name="Li W."/>
            <person name="Chen Y."/>
            <person name="Xu X."/>
            <person name="Zhang Y."/>
            <person name="Luo S."/>
            <person name="Chen H."/>
            <person name="Gao J."/>
            <person name="Mao Z."/>
            <person name="Pires J.C."/>
            <person name="Luo M."/>
            <person name="Kudrna D."/>
            <person name="Wing R.A."/>
            <person name="Meyers B.C."/>
            <person name="Yi K."/>
            <person name="Kong H."/>
            <person name="Lavrijsen P."/>
            <person name="Sunseri F."/>
            <person name="Falavigna A."/>
            <person name="Ye Y."/>
            <person name="Leebens-Mack J.H."/>
            <person name="Chen G."/>
        </authorList>
    </citation>
    <scope>NUCLEOTIDE SEQUENCE [LARGE SCALE GENOMIC DNA]</scope>
    <source>
        <strain evidence="3">cv. DH0086</strain>
    </source>
</reference>
<evidence type="ECO:0000313" key="2">
    <source>
        <dbReference type="EMBL" id="ONK81654.1"/>
    </source>
</evidence>
<organism evidence="2 3">
    <name type="scientific">Asparagus officinalis</name>
    <name type="common">Garden asparagus</name>
    <dbReference type="NCBI Taxonomy" id="4686"/>
    <lineage>
        <taxon>Eukaryota</taxon>
        <taxon>Viridiplantae</taxon>
        <taxon>Streptophyta</taxon>
        <taxon>Embryophyta</taxon>
        <taxon>Tracheophyta</taxon>
        <taxon>Spermatophyta</taxon>
        <taxon>Magnoliopsida</taxon>
        <taxon>Liliopsida</taxon>
        <taxon>Asparagales</taxon>
        <taxon>Asparagaceae</taxon>
        <taxon>Asparagoideae</taxon>
        <taxon>Asparagus</taxon>
    </lineage>
</organism>
<dbReference type="PANTHER" id="PTHR15020">
    <property type="entry name" value="FLAVIN REDUCTASE-RELATED"/>
    <property type="match status" value="1"/>
</dbReference>
<dbReference type="Gene3D" id="3.40.50.720">
    <property type="entry name" value="NAD(P)-binding Rossmann-like Domain"/>
    <property type="match status" value="1"/>
</dbReference>
<dbReference type="PANTHER" id="PTHR15020:SF11">
    <property type="entry name" value="OS06G0360300 PROTEIN"/>
    <property type="match status" value="1"/>
</dbReference>